<feature type="region of interest" description="Disordered" evidence="1">
    <location>
        <begin position="269"/>
        <end position="294"/>
    </location>
</feature>
<protein>
    <submittedName>
        <fullName evidence="2">Uncharacterized protein</fullName>
    </submittedName>
</protein>
<feature type="compositionally biased region" description="Basic and acidic residues" evidence="1">
    <location>
        <begin position="32"/>
        <end position="51"/>
    </location>
</feature>
<name>R4TM54_9CAUD</name>
<feature type="compositionally biased region" description="Acidic residues" evidence="1">
    <location>
        <begin position="194"/>
        <end position="211"/>
    </location>
</feature>
<reference evidence="2 3" key="1">
    <citation type="submission" date="2012-12" db="EMBL/GenBank/DDBJ databases">
        <authorList>
            <person name="Sencilo A."/>
            <person name="Jacobs-Sera D."/>
            <person name="Russell D.A."/>
            <person name="Ko C."/>
            <person name="Bowman C.A."/>
            <person name="Atanasova N."/>
            <person name="Osterlund E."/>
            <person name="Oksanen H.M."/>
            <person name="Bamford D.H."/>
            <person name="Hatfull G.F."/>
            <person name="Roine E."/>
            <person name="Hendrix R.W."/>
        </authorList>
    </citation>
    <scope>NUCLEOTIDE SEQUENCE [LARGE SCALE GENOMIC DNA]</scope>
</reference>
<evidence type="ECO:0000313" key="3">
    <source>
        <dbReference type="Proteomes" id="UP000204143"/>
    </source>
</evidence>
<evidence type="ECO:0000256" key="1">
    <source>
        <dbReference type="SAM" id="MobiDB-lite"/>
    </source>
</evidence>
<feature type="region of interest" description="Disordered" evidence="1">
    <location>
        <begin position="98"/>
        <end position="121"/>
    </location>
</feature>
<dbReference type="KEGG" id="vg:16193624"/>
<sequence length="482" mass="52073">MAQQTSTEARTALQTPEDDAAQVKVALSAENPNRDHPAVERGEPIADHPAADDGAYVEGHVAARYSDTKYMVETELGYQIVVDKKDGHDAVARDFETGEELGRPVYQEVTSDEDLPEDTEDWDSDDWAQHNGHPDEANHYVSTTGNITRHCPACGYEGTHDHPRRSRPTFHADLTHHCPDAECGRRLHSGPAAECEDCDHEDDEDDEDEGAEVATDGGVVAQDGGQEQPEAENPHQHAGVWGAAANLETHEDGSAPRIGVEYRKKNGRGTARKAGTVEQVEVERPDDTWGEGVEQPTPRIVFTRDDGQRMYVEPDGLYTVGSHAPYVGAVVALTTSTTSTLETPEGDSERSSSDTSASDDAGQATRAARTPDWRQAAAENQPEYSGLGAGLAHALAEWAEGQDGLHGEVGTTCYSWDIPGFGRQNDPHSGRTAKQGGDCVYVEVRGPRSEAQEKALAQVCHEFDVEASTSSHRATLVPPQGL</sequence>
<feature type="compositionally biased region" description="Acidic residues" evidence="1">
    <location>
        <begin position="110"/>
        <end position="121"/>
    </location>
</feature>
<feature type="region of interest" description="Disordered" evidence="1">
    <location>
        <begin position="1"/>
        <end position="20"/>
    </location>
</feature>
<evidence type="ECO:0000313" key="2">
    <source>
        <dbReference type="EMBL" id="AGM11802.1"/>
    </source>
</evidence>
<organism evidence="2 3">
    <name type="scientific">Haloarcula californiae tailed virus 2</name>
    <dbReference type="NCBI Taxonomy" id="1273747"/>
    <lineage>
        <taxon>Viruses</taxon>
        <taxon>Duplodnaviria</taxon>
        <taxon>Heunggongvirae</taxon>
        <taxon>Uroviricota</taxon>
        <taxon>Caudoviricetes</taxon>
        <taxon>Saparoviridae</taxon>
        <taxon>Samsavirus</taxon>
        <taxon>Samsavirus crystalli</taxon>
        <taxon>Samsavirus HCTV2</taxon>
    </lineage>
</organism>
<feature type="region of interest" description="Disordered" evidence="1">
    <location>
        <begin position="26"/>
        <end position="54"/>
    </location>
</feature>
<dbReference type="Proteomes" id="UP000204143">
    <property type="component" value="Segment"/>
</dbReference>
<dbReference type="GeneID" id="16193624"/>
<dbReference type="EMBL" id="KC292028">
    <property type="protein sequence ID" value="AGM11802.1"/>
    <property type="molecule type" value="Genomic_DNA"/>
</dbReference>
<feature type="region of interest" description="Disordered" evidence="1">
    <location>
        <begin position="337"/>
        <end position="380"/>
    </location>
</feature>
<keyword evidence="3" id="KW-1185">Reference proteome</keyword>
<feature type="compositionally biased region" description="Polar residues" evidence="1">
    <location>
        <begin position="1"/>
        <end position="14"/>
    </location>
</feature>
<dbReference type="RefSeq" id="YP_008058392.1">
    <property type="nucleotide sequence ID" value="NC_021319.1"/>
</dbReference>
<gene>
    <name evidence="2" type="primary">30</name>
    <name evidence="2" type="ORF">HCTV2_30</name>
</gene>
<feature type="region of interest" description="Disordered" evidence="1">
    <location>
        <begin position="192"/>
        <end position="212"/>
    </location>
</feature>
<accession>R4TM54</accession>
<proteinExistence type="predicted"/>